<dbReference type="OrthoDB" id="8451383at2"/>
<dbReference type="EMBL" id="MSTR01000002">
    <property type="protein sequence ID" value="ONN44372.1"/>
    <property type="molecule type" value="Genomic_DNA"/>
</dbReference>
<evidence type="ECO:0000256" key="1">
    <source>
        <dbReference type="SAM" id="MobiDB-lite"/>
    </source>
</evidence>
<reference evidence="2 3" key="1">
    <citation type="submission" date="2016-12" db="EMBL/GenBank/DDBJ databases">
        <authorList>
            <person name="Song W.-J."/>
            <person name="Kurnit D.M."/>
        </authorList>
    </citation>
    <scope>NUCLEOTIDE SEQUENCE [LARGE SCALE GENOMIC DNA]</scope>
    <source>
        <strain evidence="2 3">CGB1038-1_S1</strain>
    </source>
</reference>
<evidence type="ECO:0000313" key="3">
    <source>
        <dbReference type="Proteomes" id="UP000189299"/>
    </source>
</evidence>
<dbReference type="STRING" id="53346.A5802_002507"/>
<dbReference type="RefSeq" id="WP_062805866.1">
    <property type="nucleotide sequence ID" value="NZ_CABMMO010000002.1"/>
</dbReference>
<feature type="region of interest" description="Disordered" evidence="1">
    <location>
        <begin position="456"/>
        <end position="477"/>
    </location>
</feature>
<evidence type="ECO:0000313" key="2">
    <source>
        <dbReference type="EMBL" id="ONN44372.1"/>
    </source>
</evidence>
<dbReference type="AlphaFoldDB" id="A0A1V2ULM3"/>
<sequence>MLRGTNQKTILCFGAAESTLEQQLNDRELRKKTNPYAPLVYMEELVDYLIQQPFENFSLQPKELIDQIKAGSKYPLWEDIQAIMMEDPRFQLHRIYSEPFLEEYQQYKETGQFANHSMKDTLAYSIRIQLLKNTELLMIEVAKNRSDLVIWISLDSYGGNFAATIQGKQNRYTDFTLRSLYHEKDKLKASIVFWENGQIVAAPWERNARLWRNCVENDLRKSSAISPSESHLLIYGLRVARIHFNYEDQVLLKHFQYKDTNDVNIDKYNDILMESIFEHIKHCPTEKNREEFFSHWIDYLPEKERYLPLWETYYHVTQTIEKFQLKNIFKEAISEDYTQFDRPEIKQHFIKKGCKIGLELTLLSQHVTVVFLLDELCDLRVVKKVPGITGSELRYLYRNWERFKQRVVFIEKKKFVSPPWESDPEFWATYQPKSKSLAQPEVSMLTEKKEFKQLKTYAKTNSQSQSKQTLRVKERLR</sequence>
<gene>
    <name evidence="2" type="ORF">BTN92_02830</name>
</gene>
<protein>
    <submittedName>
        <fullName evidence="2">Uncharacterized protein</fullName>
    </submittedName>
</protein>
<comment type="caution">
    <text evidence="2">The sequence shown here is derived from an EMBL/GenBank/DDBJ whole genome shotgun (WGS) entry which is preliminary data.</text>
</comment>
<accession>A0A1V2ULM3</accession>
<feature type="compositionally biased region" description="Polar residues" evidence="1">
    <location>
        <begin position="458"/>
        <end position="469"/>
    </location>
</feature>
<dbReference type="Proteomes" id="UP000189299">
    <property type="component" value="Unassembled WGS sequence"/>
</dbReference>
<organism evidence="2 3">
    <name type="scientific">Enterococcus mundtii</name>
    <dbReference type="NCBI Taxonomy" id="53346"/>
    <lineage>
        <taxon>Bacteria</taxon>
        <taxon>Bacillati</taxon>
        <taxon>Bacillota</taxon>
        <taxon>Bacilli</taxon>
        <taxon>Lactobacillales</taxon>
        <taxon>Enterococcaceae</taxon>
        <taxon>Enterococcus</taxon>
    </lineage>
</organism>
<name>A0A1V2ULM3_ENTMU</name>
<proteinExistence type="predicted"/>